<dbReference type="Proteomes" id="UP000577346">
    <property type="component" value="Unassembled WGS sequence"/>
</dbReference>
<gene>
    <name evidence="3" type="ORF">H4C15_24675</name>
    <name evidence="2" type="ORF">H4C44_24110</name>
    <name evidence="4" type="ORF">PWA60_18815</name>
    <name evidence="5" type="ORF">V9385_18890</name>
</gene>
<reference evidence="4" key="2">
    <citation type="submission" date="2023-02" db="EMBL/GenBank/DDBJ databases">
        <title>tmexCD-toprJ-like cluster.</title>
        <authorList>
            <person name="Gao X."/>
            <person name="Wang C."/>
            <person name="Liu J."/>
        </authorList>
    </citation>
    <scope>NUCLEOTIDE SEQUENCE</scope>
    <source>
        <strain evidence="4">GDW21C697WI</strain>
    </source>
</reference>
<evidence type="ECO:0000313" key="7">
    <source>
        <dbReference type="Proteomes" id="UP000577346"/>
    </source>
</evidence>
<sequence>MNQLNDRRPTLPSALIQAMLTMPLLLSSVAADAADTTRSNLADPTPLLSLYQTVDNNTEPACGFELPEAGSGTTVKLLPKKECPSEAREPHSIRIRNVPIKSTFLLTDNERCEKLDSSWVELDTSRANASLEKMGIDKIWTYAGRPEKPGYLTNSGLDNNVPSRGFRVIGKGDPIKQGDLTCIVVTIAPRSI</sequence>
<keyword evidence="1" id="KW-0732">Signal</keyword>
<reference evidence="5 8" key="3">
    <citation type="submission" date="2024-03" db="EMBL/GenBank/DDBJ databases">
        <title>Pseudomonas juntendi.</title>
        <authorList>
            <person name="Liu Y."/>
        </authorList>
    </citation>
    <scope>NUCLEOTIDE SEQUENCE [LARGE SCALE GENOMIC DNA]</scope>
    <source>
        <strain evidence="5 8">L4046hy</strain>
    </source>
</reference>
<dbReference type="Proteomes" id="UP001375228">
    <property type="component" value="Chromosome"/>
</dbReference>
<evidence type="ECO:0000256" key="1">
    <source>
        <dbReference type="SAM" id="SignalP"/>
    </source>
</evidence>
<dbReference type="RefSeq" id="WP_125855286.1">
    <property type="nucleotide sequence ID" value="NZ_CP079903.1"/>
</dbReference>
<dbReference type="EMBL" id="CP146691">
    <property type="protein sequence ID" value="WWY19701.1"/>
    <property type="molecule type" value="Genomic_DNA"/>
</dbReference>
<evidence type="ECO:0000313" key="3">
    <source>
        <dbReference type="EMBL" id="MBA6150657.1"/>
    </source>
</evidence>
<dbReference type="EMBL" id="CP118677">
    <property type="protein sequence ID" value="WEA19325.1"/>
    <property type="molecule type" value="Genomic_DNA"/>
</dbReference>
<reference evidence="6 7" key="1">
    <citation type="submission" date="2020-07" db="EMBL/GenBank/DDBJ databases">
        <title>Diversity of carbapenemase encoding genes among Pseudomonas putida group clinical isolates in a tertiary Brazilian hospital.</title>
        <authorList>
            <person name="Alberto-Lei F."/>
            <person name="Nodari C.S."/>
            <person name="Streling A.P."/>
            <person name="Paulino J.T."/>
            <person name="Bessa-Neto F.O."/>
            <person name="Cayo R."/>
            <person name="Gales A.C."/>
        </authorList>
    </citation>
    <scope>NUCLEOTIDE SEQUENCE [LARGE SCALE GENOMIC DNA]</scope>
    <source>
        <strain evidence="3 7">11213</strain>
        <strain evidence="2 6">14535</strain>
    </source>
</reference>
<feature type="chain" id="PRO_5044661528" evidence="1">
    <location>
        <begin position="34"/>
        <end position="192"/>
    </location>
</feature>
<feature type="signal peptide" evidence="1">
    <location>
        <begin position="1"/>
        <end position="33"/>
    </location>
</feature>
<evidence type="ECO:0000313" key="6">
    <source>
        <dbReference type="Proteomes" id="UP000556620"/>
    </source>
</evidence>
<protein>
    <submittedName>
        <fullName evidence="2">Uncharacterized protein</fullName>
    </submittedName>
</protein>
<evidence type="ECO:0000313" key="2">
    <source>
        <dbReference type="EMBL" id="MBA6062247.1"/>
    </source>
</evidence>
<dbReference type="Proteomes" id="UP000556620">
    <property type="component" value="Unassembled WGS sequence"/>
</dbReference>
<dbReference type="GeneID" id="72421655"/>
<dbReference type="Proteomes" id="UP001217631">
    <property type="component" value="Chromosome"/>
</dbReference>
<dbReference type="EMBL" id="JACGDA010000078">
    <property type="protein sequence ID" value="MBA6150657.1"/>
    <property type="molecule type" value="Genomic_DNA"/>
</dbReference>
<organism evidence="2 6">
    <name type="scientific">Pseudomonas juntendi</name>
    <dbReference type="NCBI Taxonomy" id="2666183"/>
    <lineage>
        <taxon>Bacteria</taxon>
        <taxon>Pseudomonadati</taxon>
        <taxon>Pseudomonadota</taxon>
        <taxon>Gammaproteobacteria</taxon>
        <taxon>Pseudomonadales</taxon>
        <taxon>Pseudomonadaceae</taxon>
        <taxon>Pseudomonas</taxon>
    </lineage>
</organism>
<dbReference type="AlphaFoldDB" id="A0A7W2JNH6"/>
<evidence type="ECO:0000313" key="5">
    <source>
        <dbReference type="EMBL" id="WWY19701.1"/>
    </source>
</evidence>
<proteinExistence type="predicted"/>
<accession>A0A7W2JNH6</accession>
<dbReference type="EMBL" id="JACGCU010000063">
    <property type="protein sequence ID" value="MBA6062247.1"/>
    <property type="molecule type" value="Genomic_DNA"/>
</dbReference>
<keyword evidence="8" id="KW-1185">Reference proteome</keyword>
<evidence type="ECO:0000313" key="4">
    <source>
        <dbReference type="EMBL" id="WEA19325.1"/>
    </source>
</evidence>
<name>A0A7W2JNH6_9PSED</name>
<evidence type="ECO:0000313" key="8">
    <source>
        <dbReference type="Proteomes" id="UP001375228"/>
    </source>
</evidence>